<dbReference type="HOGENOM" id="CLU_084727_0_0_10"/>
<keyword evidence="2" id="KW-1185">Reference proteome</keyword>
<gene>
    <name evidence="1" type="ordered locus">Halhy_4355</name>
</gene>
<dbReference type="KEGG" id="hhy:Halhy_4355"/>
<dbReference type="Gene3D" id="1.10.720.160">
    <property type="match status" value="1"/>
</dbReference>
<dbReference type="InterPro" id="IPR052519">
    <property type="entry name" value="Euk-type_GlcNAc_Kinase"/>
</dbReference>
<dbReference type="CDD" id="cd24079">
    <property type="entry name" value="ASKHA_NBD_PG1100-like"/>
    <property type="match status" value="1"/>
</dbReference>
<evidence type="ECO:0000313" key="2">
    <source>
        <dbReference type="Proteomes" id="UP000008461"/>
    </source>
</evidence>
<organism evidence="1 2">
    <name type="scientific">Haliscomenobacter hydrossis (strain ATCC 27775 / DSM 1100 / LMG 10767 / O)</name>
    <dbReference type="NCBI Taxonomy" id="760192"/>
    <lineage>
        <taxon>Bacteria</taxon>
        <taxon>Pseudomonadati</taxon>
        <taxon>Bacteroidota</taxon>
        <taxon>Saprospiria</taxon>
        <taxon>Saprospirales</taxon>
        <taxon>Haliscomenobacteraceae</taxon>
        <taxon>Haliscomenobacter</taxon>
    </lineage>
</organism>
<sequence>MKILVDSGATKANWAAVHEGRILHQLQTQGISPYFLSDEGIVDVLREVKRSIPEPVQELHFYSTGCKAEEQRRRMNQLLRLMFQEATTVHVETDLLAAARSMAQHQPGIICILGTGSNACRYDGSQIVETAGGLGFILGDEGSGAAIGKDLIRSFLNLEMPENLRAELNEQYHLTRDNILQSVYQLPYPNRFLATFAPFAHQHRHDPIIKELLDRQFNLFLKRCVLLLADSQHLPVHFVGSIAQYFQEEIVRNAETLGLHVANIQQDPMLGLIQYHE</sequence>
<dbReference type="EMBL" id="CP002691">
    <property type="protein sequence ID" value="AEE52199.1"/>
    <property type="molecule type" value="Genomic_DNA"/>
</dbReference>
<evidence type="ECO:0000313" key="1">
    <source>
        <dbReference type="EMBL" id="AEE52199.1"/>
    </source>
</evidence>
<reference evidence="1 2" key="1">
    <citation type="journal article" date="2011" name="Stand. Genomic Sci.">
        <title>Complete genome sequence of Haliscomenobacter hydrossis type strain (O).</title>
        <authorList>
            <consortium name="US DOE Joint Genome Institute (JGI-PGF)"/>
            <person name="Daligault H."/>
            <person name="Lapidus A."/>
            <person name="Zeytun A."/>
            <person name="Nolan M."/>
            <person name="Lucas S."/>
            <person name="Del Rio T.G."/>
            <person name="Tice H."/>
            <person name="Cheng J.F."/>
            <person name="Tapia R."/>
            <person name="Han C."/>
            <person name="Goodwin L."/>
            <person name="Pitluck S."/>
            <person name="Liolios K."/>
            <person name="Pagani I."/>
            <person name="Ivanova N."/>
            <person name="Huntemann M."/>
            <person name="Mavromatis K."/>
            <person name="Mikhailova N."/>
            <person name="Pati A."/>
            <person name="Chen A."/>
            <person name="Palaniappan K."/>
            <person name="Land M."/>
            <person name="Hauser L."/>
            <person name="Brambilla E.M."/>
            <person name="Rohde M."/>
            <person name="Verbarg S."/>
            <person name="Goker M."/>
            <person name="Bristow J."/>
            <person name="Eisen J.A."/>
            <person name="Markowitz V."/>
            <person name="Hugenholtz P."/>
            <person name="Kyrpides N.C."/>
            <person name="Klenk H.P."/>
            <person name="Woyke T."/>
        </authorList>
    </citation>
    <scope>NUCLEOTIDE SEQUENCE [LARGE SCALE GENOMIC DNA]</scope>
    <source>
        <strain evidence="2">ATCC 27775 / DSM 1100 / LMG 10767 / O</strain>
    </source>
</reference>
<accession>F4KPU9</accession>
<dbReference type="SUPFAM" id="SSF53067">
    <property type="entry name" value="Actin-like ATPase domain"/>
    <property type="match status" value="2"/>
</dbReference>
<protein>
    <submittedName>
        <fullName evidence="1">ATPase BadF/BadG/BcrA/BcrD type</fullName>
    </submittedName>
</protein>
<reference key="2">
    <citation type="submission" date="2011-04" db="EMBL/GenBank/DDBJ databases">
        <title>Complete sequence of chromosome of Haliscomenobacter hydrossis DSM 1100.</title>
        <authorList>
            <consortium name="US DOE Joint Genome Institute (JGI-PGF)"/>
            <person name="Lucas S."/>
            <person name="Han J."/>
            <person name="Lapidus A."/>
            <person name="Bruce D."/>
            <person name="Goodwin L."/>
            <person name="Pitluck S."/>
            <person name="Peters L."/>
            <person name="Kyrpides N."/>
            <person name="Mavromatis K."/>
            <person name="Ivanova N."/>
            <person name="Ovchinnikova G."/>
            <person name="Pagani I."/>
            <person name="Daligault H."/>
            <person name="Detter J.C."/>
            <person name="Han C."/>
            <person name="Land M."/>
            <person name="Hauser L."/>
            <person name="Markowitz V."/>
            <person name="Cheng J.-F."/>
            <person name="Hugenholtz P."/>
            <person name="Woyke T."/>
            <person name="Wu D."/>
            <person name="Verbarg S."/>
            <person name="Frueling A."/>
            <person name="Brambilla E."/>
            <person name="Klenk H.-P."/>
            <person name="Eisen J.A."/>
        </authorList>
    </citation>
    <scope>NUCLEOTIDE SEQUENCE</scope>
    <source>
        <strain>DSM 1100</strain>
    </source>
</reference>
<dbReference type="Proteomes" id="UP000008461">
    <property type="component" value="Chromosome"/>
</dbReference>
<dbReference type="InterPro" id="IPR043129">
    <property type="entry name" value="ATPase_NBD"/>
</dbReference>
<dbReference type="PANTHER" id="PTHR43190:SF3">
    <property type="entry name" value="N-ACETYL-D-GLUCOSAMINE KINASE"/>
    <property type="match status" value="1"/>
</dbReference>
<dbReference type="PANTHER" id="PTHR43190">
    <property type="entry name" value="N-ACETYL-D-GLUCOSAMINE KINASE"/>
    <property type="match status" value="1"/>
</dbReference>
<dbReference type="eggNOG" id="COG2971">
    <property type="taxonomic scope" value="Bacteria"/>
</dbReference>
<dbReference type="STRING" id="760192.Halhy_4355"/>
<dbReference type="AlphaFoldDB" id="F4KPU9"/>
<dbReference type="RefSeq" id="WP_013766737.1">
    <property type="nucleotide sequence ID" value="NC_015510.1"/>
</dbReference>
<dbReference type="Gene3D" id="3.30.420.40">
    <property type="match status" value="2"/>
</dbReference>
<name>F4KPU9_HALH1</name>
<proteinExistence type="predicted"/>
<dbReference type="OrthoDB" id="871343at2"/>